<keyword evidence="3 5" id="KW-0687">Ribonucleoprotein</keyword>
<dbReference type="Gene3D" id="3.30.300.20">
    <property type="match status" value="1"/>
</dbReference>
<evidence type="ECO:0000256" key="7">
    <source>
        <dbReference type="RuleBase" id="RU003626"/>
    </source>
</evidence>
<accession>A0A386B0J2</accession>
<protein>
    <recommendedName>
        <fullName evidence="4 5">Small ribosomal subunit protein uS3c</fullName>
    </recommendedName>
</protein>
<evidence type="ECO:0000256" key="4">
    <source>
        <dbReference type="ARBA" id="ARBA00035154"/>
    </source>
</evidence>
<dbReference type="PROSITE" id="PS00548">
    <property type="entry name" value="RIBOSOMAL_S3"/>
    <property type="match status" value="1"/>
</dbReference>
<reference evidence="9" key="2">
    <citation type="journal article" date="2019" name="Mol. Phylogenet. Evol.">
        <title>Reassessment of the classification of bryopsidales (chlorophyta) based on chloroplast phylogenomic analyses.</title>
        <authorList>
            <person name="Cremen M.C."/>
            <person name="Leliaert F."/>
            <person name="West J."/>
            <person name="Lam D.W."/>
            <person name="Shimada S."/>
            <person name="Lopez-Bautista J.M."/>
            <person name="Verbruggen H."/>
        </authorList>
    </citation>
    <scope>NUCLEOTIDE SEQUENCE</scope>
</reference>
<dbReference type="GO" id="GO:0003723">
    <property type="term" value="F:RNA binding"/>
    <property type="evidence" value="ECO:0007669"/>
    <property type="project" value="InterPro"/>
</dbReference>
<evidence type="ECO:0000256" key="3">
    <source>
        <dbReference type="ARBA" id="ARBA00023274"/>
    </source>
</evidence>
<dbReference type="InterPro" id="IPR018280">
    <property type="entry name" value="Ribosomal_uS3_CS"/>
</dbReference>
<dbReference type="Pfam" id="PF00189">
    <property type="entry name" value="Ribosomal_S3_C"/>
    <property type="match status" value="1"/>
</dbReference>
<dbReference type="Gene3D" id="3.30.1140.32">
    <property type="entry name" value="Ribosomal protein S3, C-terminal domain"/>
    <property type="match status" value="1"/>
</dbReference>
<dbReference type="PANTHER" id="PTHR11760">
    <property type="entry name" value="30S/40S RIBOSOMAL PROTEIN S3"/>
    <property type="match status" value="1"/>
</dbReference>
<dbReference type="GeneID" id="38279143"/>
<dbReference type="NCBIfam" id="TIGR01009">
    <property type="entry name" value="rpsC_bact"/>
    <property type="match status" value="1"/>
</dbReference>
<gene>
    <name evidence="5 9" type="primary">rps3</name>
</gene>
<comment type="subcellular location">
    <subcellularLocation>
        <location evidence="5 7">Plastid</location>
        <location evidence="5 7">Chloroplast</location>
    </subcellularLocation>
</comment>
<dbReference type="InterPro" id="IPR036419">
    <property type="entry name" value="Ribosomal_S3_C_sf"/>
</dbReference>
<evidence type="ECO:0000259" key="8">
    <source>
        <dbReference type="Pfam" id="PF00189"/>
    </source>
</evidence>
<dbReference type="CDD" id="cd02412">
    <property type="entry name" value="KH-II_30S_S3"/>
    <property type="match status" value="1"/>
</dbReference>
<dbReference type="InterPro" id="IPR009019">
    <property type="entry name" value="KH_sf_prok-type"/>
</dbReference>
<proteinExistence type="inferred from homology"/>
<feature type="domain" description="Small ribosomal subunit protein uS3 C-terminal" evidence="8">
    <location>
        <begin position="145"/>
        <end position="225"/>
    </location>
</feature>
<dbReference type="GO" id="GO:0022627">
    <property type="term" value="C:cytosolic small ribosomal subunit"/>
    <property type="evidence" value="ECO:0007669"/>
    <property type="project" value="TreeGrafter"/>
</dbReference>
<organism evidence="9">
    <name type="scientific">Codium arabicum</name>
    <name type="common">Green alga</name>
    <dbReference type="NCBI Taxonomy" id="221038"/>
    <lineage>
        <taxon>Eukaryota</taxon>
        <taxon>Viridiplantae</taxon>
        <taxon>Chlorophyta</taxon>
        <taxon>core chlorophytes</taxon>
        <taxon>Ulvophyceae</taxon>
        <taxon>TCBD clade</taxon>
        <taxon>Bryopsidales</taxon>
        <taxon>Bryopsidineae</taxon>
        <taxon>Codiaceae</taxon>
        <taxon>Codium</taxon>
    </lineage>
</organism>
<dbReference type="InterPro" id="IPR001351">
    <property type="entry name" value="Ribosomal_uS3_C"/>
</dbReference>
<comment type="subunit">
    <text evidence="5 7">Part of the 30S ribosomal subunit.</text>
</comment>
<evidence type="ECO:0000256" key="2">
    <source>
        <dbReference type="ARBA" id="ARBA00022980"/>
    </source>
</evidence>
<dbReference type="RefSeq" id="YP_009519316.1">
    <property type="nucleotide sequence ID" value="NC_039524.1"/>
</dbReference>
<evidence type="ECO:0000256" key="5">
    <source>
        <dbReference type="HAMAP-Rule" id="MF_01309"/>
    </source>
</evidence>
<sequence>MGQKIHPYGFRLGIIHKHHANWFATKTNYSAYFFEDLYIRQFFKQQLKNKGILNIHICRQPYNHIHVSLFCIKPNNFLIPGKNHLKTIQLKLQTLLAKYQNSSEVCSQFPNKINKYNQPLRLSIQLIEDFNYEQNAFFLATFLIEQLEKRIAFRRAIKKTFKRVKMHSILGIKIQISGRLNGAEIARTEWVQDGQVPLQSLAANIDYTSQIAKTIYGILGIKIWIFQKI</sequence>
<dbReference type="AlphaFoldDB" id="A0A386B0J2"/>
<dbReference type="GO" id="GO:0006412">
    <property type="term" value="P:translation"/>
    <property type="evidence" value="ECO:0007669"/>
    <property type="project" value="UniProtKB-UniRule"/>
</dbReference>
<evidence type="ECO:0000313" key="9">
    <source>
        <dbReference type="EMBL" id="AYC65218.1"/>
    </source>
</evidence>
<dbReference type="InterPro" id="IPR057258">
    <property type="entry name" value="Ribosomal_uS3"/>
</dbReference>
<reference evidence="9" key="1">
    <citation type="submission" date="2018-07" db="EMBL/GenBank/DDBJ databases">
        <authorList>
            <person name="Quirk P.G."/>
            <person name="Krulwich T.A."/>
        </authorList>
    </citation>
    <scope>NUCLEOTIDE SEQUENCE</scope>
</reference>
<dbReference type="GO" id="GO:0009507">
    <property type="term" value="C:chloroplast"/>
    <property type="evidence" value="ECO:0007669"/>
    <property type="project" value="UniProtKB-SubCell"/>
</dbReference>
<dbReference type="InterPro" id="IPR015946">
    <property type="entry name" value="KH_dom-like_a/b"/>
</dbReference>
<name>A0A386B0J2_CODAR</name>
<dbReference type="InterPro" id="IPR005704">
    <property type="entry name" value="Ribosomal_uS3_bac-typ"/>
</dbReference>
<keyword evidence="2 5" id="KW-0689">Ribosomal protein</keyword>
<evidence type="ECO:0000256" key="1">
    <source>
        <dbReference type="ARBA" id="ARBA00010761"/>
    </source>
</evidence>
<dbReference type="HAMAP" id="MF_01309_B">
    <property type="entry name" value="Ribosomal_uS3_B"/>
    <property type="match status" value="1"/>
</dbReference>
<dbReference type="GO" id="GO:0003735">
    <property type="term" value="F:structural constituent of ribosome"/>
    <property type="evidence" value="ECO:0007669"/>
    <property type="project" value="InterPro"/>
</dbReference>
<keyword evidence="7 9" id="KW-0150">Chloroplast</keyword>
<evidence type="ECO:0000256" key="6">
    <source>
        <dbReference type="RuleBase" id="RU003624"/>
    </source>
</evidence>
<dbReference type="SUPFAM" id="SSF54814">
    <property type="entry name" value="Prokaryotic type KH domain (KH-domain type II)"/>
    <property type="match status" value="1"/>
</dbReference>
<dbReference type="PANTHER" id="PTHR11760:SF19">
    <property type="entry name" value="SMALL RIBOSOMAL SUBUNIT PROTEIN US3C"/>
    <property type="match status" value="1"/>
</dbReference>
<geneLocation type="chloroplast" evidence="9"/>
<dbReference type="SUPFAM" id="SSF54821">
    <property type="entry name" value="Ribosomal protein S3 C-terminal domain"/>
    <property type="match status" value="1"/>
</dbReference>
<comment type="similarity">
    <text evidence="1 5 6">Belongs to the universal ribosomal protein uS3 family.</text>
</comment>
<dbReference type="EMBL" id="MH591107">
    <property type="protein sequence ID" value="AYC65218.1"/>
    <property type="molecule type" value="Genomic_DNA"/>
</dbReference>
<keyword evidence="7 9" id="KW-0934">Plastid</keyword>